<feature type="transmembrane region" description="Helical" evidence="1">
    <location>
        <begin position="480"/>
        <end position="500"/>
    </location>
</feature>
<protein>
    <submittedName>
        <fullName evidence="2">Uncharacterized protein</fullName>
    </submittedName>
</protein>
<organism evidence="2">
    <name type="scientific">Dermatophagoides farinae</name>
    <name type="common">American house dust mite</name>
    <dbReference type="NCBI Taxonomy" id="6954"/>
    <lineage>
        <taxon>Eukaryota</taxon>
        <taxon>Metazoa</taxon>
        <taxon>Ecdysozoa</taxon>
        <taxon>Arthropoda</taxon>
        <taxon>Chelicerata</taxon>
        <taxon>Arachnida</taxon>
        <taxon>Acari</taxon>
        <taxon>Acariformes</taxon>
        <taxon>Sarcoptiformes</taxon>
        <taxon>Astigmata</taxon>
        <taxon>Psoroptidia</taxon>
        <taxon>Analgoidea</taxon>
        <taxon>Pyroglyphidae</taxon>
        <taxon>Dermatophagoidinae</taxon>
        <taxon>Dermatophagoides</taxon>
    </lineage>
</organism>
<sequence>MVRFVYPKMFHIINIIIVFDFSLLIIDTATGNNNNNNNIRCDRFDDMFNDFTMVSSNRRQFPTTIDEFVKYCKKNSDLANQISQSIKQCFNDSSMRNIASLVLYSYRSRTKSLCKNRNSKRAREYRDAAPCLNQYKHRLSRCIDITANKIGAIQSRPNNLKFPHLCCENLQFQRCIDKISAGDCKQKIMVFAESAQSIMNGFIDRSCGEYNADTDRCDQLEPIVTAELNKSSKPSFVHGDDDGQQMDVDYEQKIHSPYIRSFVQFHGLMGMQLSSIHWHDWCSLLRFLFNISLNGFVFYGTYVEAYDKPDEINKASYLYKHFLQACLGIFYPLVYGISIICLLVYGQQIIKHLDSSAFFIINRNCQSNHHHSKVFIFYIIIILIWDQHYLLHGLHELLKLDLPHLYVVMFSVHFKDISQLINWYILFYHQLIIFYSLQQIVRKFNSEPANKSMRKTENNFSIEKRLFNSIKNLSENNRRLQYYCSYLLFGILIQQTNYVIDFLTLQILRPSTLHIGLSNIIAHTLRLSLGFFLVLINHRNIRLFDQIDKYFRSKCIGKPHHHNRTLRYGKYIHLKIYRSFYKLSVFTWLDIDLSLMLNIFFFSFGYVLLISQTTTTATTTN</sequence>
<dbReference type="PANTHER" id="PTHR33964:SF1">
    <property type="entry name" value="RE45066P"/>
    <property type="match status" value="1"/>
</dbReference>
<keyword evidence="1" id="KW-1133">Transmembrane helix</keyword>
<dbReference type="PANTHER" id="PTHR33964">
    <property type="entry name" value="RE45066P-RELATED"/>
    <property type="match status" value="1"/>
</dbReference>
<accession>A0A9D4SDP6</accession>
<evidence type="ECO:0000256" key="1">
    <source>
        <dbReference type="SAM" id="Phobius"/>
    </source>
</evidence>
<reference evidence="2" key="1">
    <citation type="submission" date="2020-06" db="EMBL/GenBank/DDBJ databases">
        <authorList>
            <person name="Ji K."/>
            <person name="Li J."/>
        </authorList>
    </citation>
    <scope>NUCLEOTIDE SEQUENCE</scope>
    <source>
        <strain evidence="2">JKM2019</strain>
        <tissue evidence="2">Whole body</tissue>
    </source>
</reference>
<keyword evidence="1" id="KW-0812">Transmembrane</keyword>
<feature type="transmembrane region" description="Helical" evidence="1">
    <location>
        <begin position="374"/>
        <end position="391"/>
    </location>
</feature>
<dbReference type="AlphaFoldDB" id="A0A9D4SDP6"/>
<feature type="transmembrane region" description="Helical" evidence="1">
    <location>
        <begin position="322"/>
        <end position="345"/>
    </location>
</feature>
<dbReference type="Proteomes" id="UP000828236">
    <property type="component" value="Unassembled WGS sequence"/>
</dbReference>
<feature type="transmembrane region" description="Helical" evidence="1">
    <location>
        <begin position="585"/>
        <end position="609"/>
    </location>
</feature>
<reference evidence="2" key="2">
    <citation type="journal article" date="2021" name="World Allergy Organ. J.">
        <title>Chromosome-level assembly of Dermatophagoides farinae genome and transcriptome reveals two novel allergens Der f 37 and Der f 39.</title>
        <authorList>
            <person name="Chen J."/>
            <person name="Cai Z."/>
            <person name="Fan D."/>
            <person name="Hu J."/>
            <person name="Hou Y."/>
            <person name="He Y."/>
            <person name="Zhang Z."/>
            <person name="Zhao Z."/>
            <person name="Gao P."/>
            <person name="Hu W."/>
            <person name="Sun J."/>
            <person name="Li J."/>
            <person name="Ji K."/>
        </authorList>
    </citation>
    <scope>NUCLEOTIDE SEQUENCE</scope>
    <source>
        <strain evidence="2">JKM2019</strain>
    </source>
</reference>
<name>A0A9D4SDP6_DERFA</name>
<feature type="transmembrane region" description="Helical" evidence="1">
    <location>
        <begin position="284"/>
        <end position="302"/>
    </location>
</feature>
<gene>
    <name evidence="2" type="ORF">HUG17_9363</name>
</gene>
<proteinExistence type="predicted"/>
<keyword evidence="1" id="KW-0472">Membrane</keyword>
<feature type="transmembrane region" description="Helical" evidence="1">
    <location>
        <begin position="12"/>
        <end position="30"/>
    </location>
</feature>
<feature type="transmembrane region" description="Helical" evidence="1">
    <location>
        <begin position="420"/>
        <end position="437"/>
    </location>
</feature>
<comment type="caution">
    <text evidence="2">The sequence shown here is derived from an EMBL/GenBank/DDBJ whole genome shotgun (WGS) entry which is preliminary data.</text>
</comment>
<dbReference type="EMBL" id="SDOV01000008">
    <property type="protein sequence ID" value="KAH7638257.1"/>
    <property type="molecule type" value="Genomic_DNA"/>
</dbReference>
<evidence type="ECO:0000313" key="2">
    <source>
        <dbReference type="EMBL" id="KAH7638257.1"/>
    </source>
</evidence>